<keyword evidence="1" id="KW-1133">Transmembrane helix</keyword>
<dbReference type="GO" id="GO:0015171">
    <property type="term" value="F:amino acid transmembrane transporter activity"/>
    <property type="evidence" value="ECO:0007669"/>
    <property type="project" value="TreeGrafter"/>
</dbReference>
<keyword evidence="1" id="KW-0472">Membrane</keyword>
<protein>
    <submittedName>
        <fullName evidence="2">Uncharacterized protein</fullName>
    </submittedName>
</protein>
<proteinExistence type="predicted"/>
<name>A0A7S2A205_TRICV</name>
<gene>
    <name evidence="2" type="ORF">OSIN01602_LOCUS17502</name>
</gene>
<accession>A0A7S2A205</accession>
<evidence type="ECO:0000313" key="2">
    <source>
        <dbReference type="EMBL" id="CAD9354507.1"/>
    </source>
</evidence>
<dbReference type="AlphaFoldDB" id="A0A7S2A205"/>
<feature type="transmembrane region" description="Helical" evidence="1">
    <location>
        <begin position="21"/>
        <end position="42"/>
    </location>
</feature>
<organism evidence="2">
    <name type="scientific">Trieres chinensis</name>
    <name type="common">Marine centric diatom</name>
    <name type="synonym">Odontella sinensis</name>
    <dbReference type="NCBI Taxonomy" id="1514140"/>
    <lineage>
        <taxon>Eukaryota</taxon>
        <taxon>Sar</taxon>
        <taxon>Stramenopiles</taxon>
        <taxon>Ochrophyta</taxon>
        <taxon>Bacillariophyta</taxon>
        <taxon>Mediophyceae</taxon>
        <taxon>Biddulphiophycidae</taxon>
        <taxon>Eupodiscales</taxon>
        <taxon>Parodontellaceae</taxon>
        <taxon>Trieres</taxon>
    </lineage>
</organism>
<dbReference type="PANTHER" id="PTHR43243:SF82">
    <property type="entry name" value="CATIONIC AMINO ACID TRANSPORTER C-TERMINAL DOMAIN-CONTAINING PROTEIN"/>
    <property type="match status" value="1"/>
</dbReference>
<reference evidence="2" key="1">
    <citation type="submission" date="2021-01" db="EMBL/GenBank/DDBJ databases">
        <authorList>
            <person name="Corre E."/>
            <person name="Pelletier E."/>
            <person name="Niang G."/>
            <person name="Scheremetjew M."/>
            <person name="Finn R."/>
            <person name="Kale V."/>
            <person name="Holt S."/>
            <person name="Cochrane G."/>
            <person name="Meng A."/>
            <person name="Brown T."/>
            <person name="Cohen L."/>
        </authorList>
    </citation>
    <scope>NUCLEOTIDE SEQUENCE</scope>
    <source>
        <strain evidence="2">Grunow 1884</strain>
    </source>
</reference>
<dbReference type="Gene3D" id="1.20.1740.10">
    <property type="entry name" value="Amino acid/polyamine transporter I"/>
    <property type="match status" value="1"/>
</dbReference>
<keyword evidence="1" id="KW-0812">Transmembrane</keyword>
<sequence length="173" mass="19055">MHWRRMAFLPVWFGRVDASGNLHNSTLFSGVLMMIIAALVPFEYLNDMISAGVLVAFSMTDSSLILLRHESPDDSPGLLEGLVASFNALVFLSGLLISHAYASPVGKSLTLMSCFTALLVCCLIWRWCPPVQYFGGKTRVTTQHMTIGVVSVKDEEFRAPLLPFLPCLGIFVN</sequence>
<feature type="transmembrane region" description="Helical" evidence="1">
    <location>
        <begin position="108"/>
        <end position="128"/>
    </location>
</feature>
<dbReference type="EMBL" id="HBGO01030482">
    <property type="protein sequence ID" value="CAD9354507.1"/>
    <property type="molecule type" value="Transcribed_RNA"/>
</dbReference>
<dbReference type="PANTHER" id="PTHR43243">
    <property type="entry name" value="INNER MEMBRANE TRANSPORTER YGJI-RELATED"/>
    <property type="match status" value="1"/>
</dbReference>
<feature type="transmembrane region" description="Helical" evidence="1">
    <location>
        <begin position="79"/>
        <end position="102"/>
    </location>
</feature>
<evidence type="ECO:0000256" key="1">
    <source>
        <dbReference type="SAM" id="Phobius"/>
    </source>
</evidence>